<sequence>MAGMQKNIRLSRRGLELLHALKYALDLSDNQVIEAALFEAAEHLLHGCGQRLALAPGGLLPESERERLRAQAAVLVHALNTDADRRWPRYRLDGDQIQRELDGGWQPWPGGPESRGTG</sequence>
<dbReference type="KEGG" id="lpil:LIP_0665"/>
<evidence type="ECO:0000313" key="1">
    <source>
        <dbReference type="EMBL" id="BAS26522.1"/>
    </source>
</evidence>
<dbReference type="AlphaFoldDB" id="A0A0K2SHK9"/>
<proteinExistence type="predicted"/>
<reference evidence="2" key="1">
    <citation type="submission" date="2015-07" db="EMBL/GenBank/DDBJ databases">
        <title>Complete genome sequence and phylogenetic analysis of Limnochorda pilosa.</title>
        <authorList>
            <person name="Watanabe M."/>
            <person name="Kojima H."/>
            <person name="Fukui M."/>
        </authorList>
    </citation>
    <scope>NUCLEOTIDE SEQUENCE [LARGE SCALE GENOMIC DNA]</scope>
    <source>
        <strain evidence="2">HC45</strain>
    </source>
</reference>
<keyword evidence="2" id="KW-1185">Reference proteome</keyword>
<accession>A0A0K2SHK9</accession>
<evidence type="ECO:0000313" key="2">
    <source>
        <dbReference type="Proteomes" id="UP000065807"/>
    </source>
</evidence>
<reference evidence="2" key="2">
    <citation type="journal article" date="2016" name="Int. J. Syst. Evol. Microbiol.">
        <title>Complete genome sequence and cell structure of Limnochorda pilosa, a Gram-negative spore-former within the phylum Firmicutes.</title>
        <authorList>
            <person name="Watanabe M."/>
            <person name="Kojima H."/>
            <person name="Fukui M."/>
        </authorList>
    </citation>
    <scope>NUCLEOTIDE SEQUENCE [LARGE SCALE GENOMIC DNA]</scope>
    <source>
        <strain evidence="2">HC45</strain>
    </source>
</reference>
<dbReference type="Proteomes" id="UP000065807">
    <property type="component" value="Chromosome"/>
</dbReference>
<gene>
    <name evidence="1" type="ORF">LIP_0665</name>
</gene>
<dbReference type="RefSeq" id="WP_068134183.1">
    <property type="nucleotide sequence ID" value="NZ_AP014924.1"/>
</dbReference>
<name>A0A0K2SHK9_LIMPI</name>
<dbReference type="EMBL" id="AP014924">
    <property type="protein sequence ID" value="BAS26522.1"/>
    <property type="molecule type" value="Genomic_DNA"/>
</dbReference>
<protein>
    <submittedName>
        <fullName evidence="1">Uncharacterized protein</fullName>
    </submittedName>
</protein>
<organism evidence="1 2">
    <name type="scientific">Limnochorda pilosa</name>
    <dbReference type="NCBI Taxonomy" id="1555112"/>
    <lineage>
        <taxon>Bacteria</taxon>
        <taxon>Bacillati</taxon>
        <taxon>Bacillota</taxon>
        <taxon>Limnochordia</taxon>
        <taxon>Limnochordales</taxon>
        <taxon>Limnochordaceae</taxon>
        <taxon>Limnochorda</taxon>
    </lineage>
</organism>